<keyword evidence="2" id="KW-1185">Reference proteome</keyword>
<dbReference type="Proteomes" id="UP000823561">
    <property type="component" value="Chromosome 1"/>
</dbReference>
<dbReference type="EMBL" id="JADWDJ010000001">
    <property type="protein sequence ID" value="KAG5285596.1"/>
    <property type="molecule type" value="Genomic_DNA"/>
</dbReference>
<reference evidence="1 2" key="1">
    <citation type="submission" date="2020-10" db="EMBL/GenBank/DDBJ databases">
        <title>Chromosome-scale genome assembly of the Allis shad, Alosa alosa.</title>
        <authorList>
            <person name="Margot Z."/>
            <person name="Christophe K."/>
            <person name="Cabau C."/>
            <person name="Louis A."/>
            <person name="Berthelot C."/>
            <person name="Parey E."/>
            <person name="Roest Crollius H."/>
            <person name="Montfort J."/>
            <person name="Robinson-Rechavi M."/>
            <person name="Bucao C."/>
            <person name="Bouchez O."/>
            <person name="Gislard M."/>
            <person name="Lluch J."/>
            <person name="Milhes M."/>
            <person name="Lampietro C."/>
            <person name="Lopez Roques C."/>
            <person name="Donnadieu C."/>
            <person name="Braasch I."/>
            <person name="Desvignes T."/>
            <person name="Postlethwait J."/>
            <person name="Bobe J."/>
            <person name="Guiguen Y."/>
        </authorList>
    </citation>
    <scope>NUCLEOTIDE SEQUENCE [LARGE SCALE GENOMIC DNA]</scope>
    <source>
        <strain evidence="1">M-15738</strain>
        <tissue evidence="1">Blood</tissue>
    </source>
</reference>
<evidence type="ECO:0000313" key="1">
    <source>
        <dbReference type="EMBL" id="KAG5285596.1"/>
    </source>
</evidence>
<dbReference type="AlphaFoldDB" id="A0AAV6HJ67"/>
<gene>
    <name evidence="1" type="ORF">AALO_G00005190</name>
</gene>
<proteinExistence type="predicted"/>
<evidence type="ECO:0000313" key="2">
    <source>
        <dbReference type="Proteomes" id="UP000823561"/>
    </source>
</evidence>
<comment type="caution">
    <text evidence="1">The sequence shown here is derived from an EMBL/GenBank/DDBJ whole genome shotgun (WGS) entry which is preliminary data.</text>
</comment>
<sequence length="76" mass="8896">MCEVMRTPRGVNDRGEQSARIWPFKLHIHRIRSRIIQPLIRTSYITTQVGPDHILKHSQSQNITQSTVPYYGHMRG</sequence>
<accession>A0AAV6HJ67</accession>
<organism evidence="1 2">
    <name type="scientific">Alosa alosa</name>
    <name type="common">allis shad</name>
    <dbReference type="NCBI Taxonomy" id="278164"/>
    <lineage>
        <taxon>Eukaryota</taxon>
        <taxon>Metazoa</taxon>
        <taxon>Chordata</taxon>
        <taxon>Craniata</taxon>
        <taxon>Vertebrata</taxon>
        <taxon>Euteleostomi</taxon>
        <taxon>Actinopterygii</taxon>
        <taxon>Neopterygii</taxon>
        <taxon>Teleostei</taxon>
        <taxon>Clupei</taxon>
        <taxon>Clupeiformes</taxon>
        <taxon>Clupeoidei</taxon>
        <taxon>Clupeidae</taxon>
        <taxon>Alosa</taxon>
    </lineage>
</organism>
<protein>
    <submittedName>
        <fullName evidence="1">Uncharacterized protein</fullName>
    </submittedName>
</protein>
<name>A0AAV6HJ67_9TELE</name>